<evidence type="ECO:0000313" key="1">
    <source>
        <dbReference type="EMBL" id="SEF12411.1"/>
    </source>
</evidence>
<reference evidence="1 2" key="1">
    <citation type="submission" date="2016-10" db="EMBL/GenBank/DDBJ databases">
        <authorList>
            <person name="de Groot N.N."/>
        </authorList>
    </citation>
    <scope>NUCLEOTIDE SEQUENCE [LARGE SCALE GENOMIC DNA]</scope>
    <source>
        <strain evidence="1 2">DSM 22274</strain>
    </source>
</reference>
<dbReference type="Pfam" id="PF07081">
    <property type="entry name" value="DUF1349"/>
    <property type="match status" value="1"/>
</dbReference>
<name>A0A1H5PH52_9MICC</name>
<dbReference type="EMBL" id="FNTV01000002">
    <property type="protein sequence ID" value="SEF12411.1"/>
    <property type="molecule type" value="Genomic_DNA"/>
</dbReference>
<dbReference type="Gene3D" id="2.60.120.200">
    <property type="match status" value="1"/>
</dbReference>
<protein>
    <recommendedName>
        <fullName evidence="3">Regulation of enolase 1</fullName>
    </recommendedName>
</protein>
<dbReference type="InterPro" id="IPR009784">
    <property type="entry name" value="DUF1349"/>
</dbReference>
<evidence type="ECO:0008006" key="3">
    <source>
        <dbReference type="Google" id="ProtNLM"/>
    </source>
</evidence>
<evidence type="ECO:0000313" key="2">
    <source>
        <dbReference type="Proteomes" id="UP000182725"/>
    </source>
</evidence>
<dbReference type="SUPFAM" id="SSF49899">
    <property type="entry name" value="Concanavalin A-like lectins/glucanases"/>
    <property type="match status" value="1"/>
</dbReference>
<gene>
    <name evidence="1" type="ORF">SAMN04489740_4237</name>
</gene>
<dbReference type="InterPro" id="IPR013320">
    <property type="entry name" value="ConA-like_dom_sf"/>
</dbReference>
<organism evidence="1 2">
    <name type="scientific">Arthrobacter alpinus</name>
    <dbReference type="NCBI Taxonomy" id="656366"/>
    <lineage>
        <taxon>Bacteria</taxon>
        <taxon>Bacillati</taxon>
        <taxon>Actinomycetota</taxon>
        <taxon>Actinomycetes</taxon>
        <taxon>Micrococcales</taxon>
        <taxon>Micrococcaceae</taxon>
        <taxon>Arthrobacter</taxon>
    </lineage>
</organism>
<accession>A0A1H5PH52</accession>
<sequence length="207" mass="22425">MPNPHLSLDTLPPLSWIPLEGEATIDQSTQTLTMRSAGGVDWTNDATGGEQQHAAASLAFVAPPTPFTLSAKVTVASDRTTFDAGALSIWADKDHWAKLCFENSPDGDTMVVSVVTNTYSDDVNSHLVTDTSVYLRLASLGNNAWAFHSSLDGKRWNFVRLFNLPTPAHTPTYIGFLSQAPFGEHCEAVFSDIHLNHGPLNDTRNGS</sequence>
<proteinExistence type="predicted"/>
<dbReference type="PANTHER" id="PTHR35332">
    <property type="entry name" value="REGULATION OF ENOLASE PROTEIN 1"/>
    <property type="match status" value="1"/>
</dbReference>
<dbReference type="AlphaFoldDB" id="A0A1H5PH52"/>
<dbReference type="RefSeq" id="WP_074713685.1">
    <property type="nucleotide sequence ID" value="NZ_FNTV01000002.1"/>
</dbReference>
<dbReference type="Proteomes" id="UP000182725">
    <property type="component" value="Unassembled WGS sequence"/>
</dbReference>
<dbReference type="PANTHER" id="PTHR35332:SF2">
    <property type="entry name" value="REGULATION OF ENOLASE PROTEIN 1"/>
    <property type="match status" value="1"/>
</dbReference>